<reference evidence="2" key="1">
    <citation type="submission" date="2023-06" db="EMBL/GenBank/DDBJ databases">
        <title>Genomic of Agaribacillus aureum.</title>
        <authorList>
            <person name="Wang G."/>
        </authorList>
    </citation>
    <scope>NUCLEOTIDE SEQUENCE</scope>
    <source>
        <strain evidence="2">BMA12</strain>
    </source>
</reference>
<proteinExistence type="predicted"/>
<evidence type="ECO:0000313" key="3">
    <source>
        <dbReference type="Proteomes" id="UP001172083"/>
    </source>
</evidence>
<comment type="caution">
    <text evidence="2">The sequence shown here is derived from an EMBL/GenBank/DDBJ whole genome shotgun (WGS) entry which is preliminary data.</text>
</comment>
<dbReference type="RefSeq" id="WP_346759681.1">
    <property type="nucleotide sequence ID" value="NZ_JAUJEB010000004.1"/>
</dbReference>
<dbReference type="SUPFAM" id="SSF101874">
    <property type="entry name" value="YceI-like"/>
    <property type="match status" value="1"/>
</dbReference>
<dbReference type="Gene3D" id="2.40.128.110">
    <property type="entry name" value="Lipid/polyisoprenoid-binding, YceI-like"/>
    <property type="match status" value="1"/>
</dbReference>
<organism evidence="2 3">
    <name type="scientific">Agaribacillus aureus</name>
    <dbReference type="NCBI Taxonomy" id="3051825"/>
    <lineage>
        <taxon>Bacteria</taxon>
        <taxon>Pseudomonadati</taxon>
        <taxon>Bacteroidota</taxon>
        <taxon>Cytophagia</taxon>
        <taxon>Cytophagales</taxon>
        <taxon>Splendidivirgaceae</taxon>
        <taxon>Agaribacillus</taxon>
    </lineage>
</organism>
<keyword evidence="3" id="KW-1185">Reference proteome</keyword>
<gene>
    <name evidence="2" type="ORF">QQ020_19870</name>
</gene>
<sequence length="185" mass="20613">MKNLFLTIVFSVIIINIGFAQGKYFTRTGHISFFSEAALENIDAHNNQGTCILDSESGELALSVLIKGFEFEKALMQEHFNENYLESHKFPKSTFKGKITNLDDVNFDGNGKYNVKFEGDLTIHGETNAVSSAGILEVADNTINASASFPVTVKDYKIKIPKTVIDNIAKVVEVKVELKLEPYKR</sequence>
<dbReference type="Proteomes" id="UP001172083">
    <property type="component" value="Unassembled WGS sequence"/>
</dbReference>
<name>A0ABT8L9B8_9BACT</name>
<evidence type="ECO:0000259" key="1">
    <source>
        <dbReference type="Pfam" id="PF04264"/>
    </source>
</evidence>
<protein>
    <submittedName>
        <fullName evidence="2">YceI family protein</fullName>
    </submittedName>
</protein>
<dbReference type="InterPro" id="IPR036761">
    <property type="entry name" value="TTHA0802/YceI-like_sf"/>
</dbReference>
<dbReference type="EMBL" id="JAUJEB010000004">
    <property type="protein sequence ID" value="MDN5214347.1"/>
    <property type="molecule type" value="Genomic_DNA"/>
</dbReference>
<dbReference type="Pfam" id="PF04264">
    <property type="entry name" value="YceI"/>
    <property type="match status" value="1"/>
</dbReference>
<feature type="domain" description="Lipid/polyisoprenoid-binding YceI-like" evidence="1">
    <location>
        <begin position="49"/>
        <end position="179"/>
    </location>
</feature>
<evidence type="ECO:0000313" key="2">
    <source>
        <dbReference type="EMBL" id="MDN5214347.1"/>
    </source>
</evidence>
<accession>A0ABT8L9B8</accession>
<dbReference type="InterPro" id="IPR007372">
    <property type="entry name" value="Lipid/polyisoprenoid-bd_YceI"/>
</dbReference>